<dbReference type="EMBL" id="LDAU01000166">
    <property type="protein sequence ID" value="KRX01693.1"/>
    <property type="molecule type" value="Genomic_DNA"/>
</dbReference>
<comment type="caution">
    <text evidence="1">The sequence shown here is derived from an EMBL/GenBank/DDBJ whole genome shotgun (WGS) entry which is preliminary data.</text>
</comment>
<proteinExistence type="predicted"/>
<dbReference type="AlphaFoldDB" id="A0A0V0QHF8"/>
<dbReference type="InParanoid" id="A0A0V0QHF8"/>
<evidence type="ECO:0000313" key="1">
    <source>
        <dbReference type="EMBL" id="KRX01693.1"/>
    </source>
</evidence>
<dbReference type="Proteomes" id="UP000054937">
    <property type="component" value="Unassembled WGS sequence"/>
</dbReference>
<name>A0A0V0QHF8_PSEPJ</name>
<organism evidence="1 2">
    <name type="scientific">Pseudocohnilembus persalinus</name>
    <name type="common">Ciliate</name>
    <dbReference type="NCBI Taxonomy" id="266149"/>
    <lineage>
        <taxon>Eukaryota</taxon>
        <taxon>Sar</taxon>
        <taxon>Alveolata</taxon>
        <taxon>Ciliophora</taxon>
        <taxon>Intramacronucleata</taxon>
        <taxon>Oligohymenophorea</taxon>
        <taxon>Scuticociliatia</taxon>
        <taxon>Philasterida</taxon>
        <taxon>Pseudocohnilembidae</taxon>
        <taxon>Pseudocohnilembus</taxon>
    </lineage>
</organism>
<reference evidence="1 2" key="1">
    <citation type="journal article" date="2015" name="Sci. Rep.">
        <title>Genome of the facultative scuticociliatosis pathogen Pseudocohnilembus persalinus provides insight into its virulence through horizontal gene transfer.</title>
        <authorList>
            <person name="Xiong J."/>
            <person name="Wang G."/>
            <person name="Cheng J."/>
            <person name="Tian M."/>
            <person name="Pan X."/>
            <person name="Warren A."/>
            <person name="Jiang C."/>
            <person name="Yuan D."/>
            <person name="Miao W."/>
        </authorList>
    </citation>
    <scope>NUCLEOTIDE SEQUENCE [LARGE SCALE GENOMIC DNA]</scope>
    <source>
        <strain evidence="1">36N120E</strain>
    </source>
</reference>
<sequence length="434" mass="52015">MSYLNNISNDHKRFEEFRSCQAQQQLQTELFRNFEIEQQNYQNLQAYHSDHQEQDSLFYTTQNDFNLQQNCDLQQNEEGDIFEEISSFQNEINECQNKSFSFSQQDSLCFNQLQENPIIQLQRQNQYQQQILSQNLYMEELPIQQQQFKNIDENQLQQFSFQEDYQMGQAQENWNSKLNSSFELQDNRKDNNQYDQEQQNNKFNQLKKRDSSQLTNLQLQMIEYQKSPSIQLQSQQLAKFEQKVSKKISKKRVNSYSSFVSNESTATYISSNTPQEMVNQQQFSEQTEVIKGKKNKYQAGQRGKKLKKLNYHKNSKKQQQIKEQELNLMNGRKNYLKNFSIAFVKYLDQNSKNIQKIVSLRFPLVDFNGIEIQEKRLLRIVALEFLRKNQIQYLYQCKHKNGSSIQNTEIFLQLRSWFVQVLQKQNNILQVMKD</sequence>
<keyword evidence="2" id="KW-1185">Reference proteome</keyword>
<protein>
    <submittedName>
        <fullName evidence="1">Uncharacterized protein</fullName>
    </submittedName>
</protein>
<accession>A0A0V0QHF8</accession>
<gene>
    <name evidence="1" type="ORF">PPERSA_01563</name>
</gene>
<evidence type="ECO:0000313" key="2">
    <source>
        <dbReference type="Proteomes" id="UP000054937"/>
    </source>
</evidence>